<dbReference type="SUPFAM" id="SSF53448">
    <property type="entry name" value="Nucleotide-diphospho-sugar transferases"/>
    <property type="match status" value="1"/>
</dbReference>
<dbReference type="InterPro" id="IPR029044">
    <property type="entry name" value="Nucleotide-diphossugar_trans"/>
</dbReference>
<evidence type="ECO:0000313" key="5">
    <source>
        <dbReference type="EMBL" id="ANF29865.1"/>
    </source>
</evidence>
<keyword evidence="2 5" id="KW-0328">Glycosyltransferase</keyword>
<accession>A0A172WZR4</accession>
<dbReference type="AlphaFoldDB" id="A0A172WZR4"/>
<dbReference type="Gene3D" id="3.90.550.10">
    <property type="entry name" value="Spore Coat Polysaccharide Biosynthesis Protein SpsA, Chain A"/>
    <property type="match status" value="1"/>
</dbReference>
<name>A0A172WZR4_HAFAL</name>
<dbReference type="PANTHER" id="PTHR43685:SF5">
    <property type="entry name" value="GLYCOSYLTRANSFERASE EPSE-RELATED"/>
    <property type="match status" value="1"/>
</dbReference>
<dbReference type="EC" id="2.4.1.303" evidence="5"/>
<proteinExistence type="inferred from homology"/>
<dbReference type="InterPro" id="IPR050834">
    <property type="entry name" value="Glycosyltransf_2"/>
</dbReference>
<reference evidence="5" key="1">
    <citation type="journal article" date="2016" name="PLoS ONE">
        <title>Genetic Diversity of O-Antigens in Hafnia alvei and the Development of a Suspension Array for Serotype Detection.</title>
        <authorList>
            <person name="Duan Z."/>
            <person name="Niedziela T."/>
            <person name="Lugowski C."/>
            <person name="Cao B."/>
            <person name="Wang T."/>
            <person name="Xu L."/>
            <person name="Yang B."/>
            <person name="Liu B."/>
            <person name="Wang L."/>
        </authorList>
    </citation>
    <scope>NUCLEOTIDE SEQUENCE</scope>
    <source>
        <strain evidence="5">PCM1188</strain>
    </source>
</reference>
<dbReference type="PANTHER" id="PTHR43685">
    <property type="entry name" value="GLYCOSYLTRANSFERASE"/>
    <property type="match status" value="1"/>
</dbReference>
<dbReference type="InterPro" id="IPR001173">
    <property type="entry name" value="Glyco_trans_2-like"/>
</dbReference>
<keyword evidence="3 5" id="KW-0808">Transferase</keyword>
<evidence type="ECO:0000256" key="3">
    <source>
        <dbReference type="ARBA" id="ARBA00022679"/>
    </source>
</evidence>
<evidence type="ECO:0000256" key="2">
    <source>
        <dbReference type="ARBA" id="ARBA00022676"/>
    </source>
</evidence>
<comment type="similarity">
    <text evidence="1">Belongs to the glycosyltransferase 2 family.</text>
</comment>
<dbReference type="Pfam" id="PF00535">
    <property type="entry name" value="Glycos_transf_2"/>
    <property type="match status" value="1"/>
</dbReference>
<protein>
    <submittedName>
        <fullName evidence="5">UDP-gal:alpha-D-glcNac-diphosphoundecaprenol beta-1,3-galactosyltransferase</fullName>
        <ecNumber evidence="5">2.4.1.303</ecNumber>
    </submittedName>
</protein>
<feature type="domain" description="Glycosyltransferase 2-like" evidence="4">
    <location>
        <begin position="9"/>
        <end position="170"/>
    </location>
</feature>
<dbReference type="GO" id="GO:0016757">
    <property type="term" value="F:glycosyltransferase activity"/>
    <property type="evidence" value="ECO:0007669"/>
    <property type="project" value="UniProtKB-KW"/>
</dbReference>
<dbReference type="EMBL" id="KX117077">
    <property type="protein sequence ID" value="ANF29865.1"/>
    <property type="molecule type" value="Genomic_DNA"/>
</dbReference>
<gene>
    <name evidence="5" type="primary">wbbD</name>
</gene>
<organism evidence="5">
    <name type="scientific">Hafnia alvei</name>
    <dbReference type="NCBI Taxonomy" id="569"/>
    <lineage>
        <taxon>Bacteria</taxon>
        <taxon>Pseudomonadati</taxon>
        <taxon>Pseudomonadota</taxon>
        <taxon>Gammaproteobacteria</taxon>
        <taxon>Enterobacterales</taxon>
        <taxon>Hafniaceae</taxon>
        <taxon>Hafnia</taxon>
    </lineage>
</organism>
<sequence>MTTKLEPFSVLMAVYCKDDPFYLNDALSSIYQNSLLPAELILVEDGPITDELSKIIDYWNKSLNIVRIKLENNLGLGNALNIGLKNCNNEIIIRVDADDLNREHRFLTQILYLKEHQDIQLLSSWVEEFEHTPGDKKVFRKVPPSYKLVNFSKKRSPFNHPSMAFRKSAVLSVGGYGNEHLYEDYALWMKLLYIGVKGDNIQDVLVDMRFSNDALKRRGGIKYAISELKAQLNFYHSGFISFPRLILNIATRIFVRVIPNSLRVFIYRELLRR</sequence>
<evidence type="ECO:0000256" key="1">
    <source>
        <dbReference type="ARBA" id="ARBA00006739"/>
    </source>
</evidence>
<evidence type="ECO:0000259" key="4">
    <source>
        <dbReference type="Pfam" id="PF00535"/>
    </source>
</evidence>